<dbReference type="KEGG" id="ela:UCREL1_910"/>
<evidence type="ECO:0000256" key="1">
    <source>
        <dbReference type="ARBA" id="ARBA00004141"/>
    </source>
</evidence>
<name>M7SZJ1_EUTLA</name>
<evidence type="ECO:0000313" key="7">
    <source>
        <dbReference type="EMBL" id="EMR72039.1"/>
    </source>
</evidence>
<dbReference type="Proteomes" id="UP000012174">
    <property type="component" value="Unassembled WGS sequence"/>
</dbReference>
<feature type="region of interest" description="Disordered" evidence="6">
    <location>
        <begin position="1"/>
        <end position="41"/>
    </location>
</feature>
<dbReference type="EMBL" id="KB705539">
    <property type="protein sequence ID" value="EMR72039.1"/>
    <property type="molecule type" value="Genomic_DNA"/>
</dbReference>
<organism evidence="7 8">
    <name type="scientific">Eutypa lata (strain UCR-EL1)</name>
    <name type="common">Grapevine dieback disease fungus</name>
    <name type="synonym">Eutypa armeniacae</name>
    <dbReference type="NCBI Taxonomy" id="1287681"/>
    <lineage>
        <taxon>Eukaryota</taxon>
        <taxon>Fungi</taxon>
        <taxon>Dikarya</taxon>
        <taxon>Ascomycota</taxon>
        <taxon>Pezizomycotina</taxon>
        <taxon>Sordariomycetes</taxon>
        <taxon>Xylariomycetidae</taxon>
        <taxon>Xylariales</taxon>
        <taxon>Diatrypaceae</taxon>
        <taxon>Eutypa</taxon>
    </lineage>
</organism>
<protein>
    <submittedName>
        <fullName evidence="7">Putative pantothenate transporter liz1 protein</fullName>
    </submittedName>
</protein>
<evidence type="ECO:0000256" key="2">
    <source>
        <dbReference type="ARBA" id="ARBA00022448"/>
    </source>
</evidence>
<feature type="compositionally biased region" description="Basic and acidic residues" evidence="6">
    <location>
        <begin position="1"/>
        <end position="21"/>
    </location>
</feature>
<dbReference type="GO" id="GO:0022857">
    <property type="term" value="F:transmembrane transporter activity"/>
    <property type="evidence" value="ECO:0007669"/>
    <property type="project" value="TreeGrafter"/>
</dbReference>
<dbReference type="OrthoDB" id="4778499at2759"/>
<dbReference type="AlphaFoldDB" id="M7SZJ1"/>
<evidence type="ECO:0000256" key="6">
    <source>
        <dbReference type="SAM" id="MobiDB-lite"/>
    </source>
</evidence>
<dbReference type="InterPro" id="IPR036259">
    <property type="entry name" value="MFS_trans_sf"/>
</dbReference>
<evidence type="ECO:0000256" key="4">
    <source>
        <dbReference type="ARBA" id="ARBA00022989"/>
    </source>
</evidence>
<keyword evidence="5" id="KW-0472">Membrane</keyword>
<dbReference type="SUPFAM" id="SSF103473">
    <property type="entry name" value="MFS general substrate transporter"/>
    <property type="match status" value="1"/>
</dbReference>
<keyword evidence="3" id="KW-0812">Transmembrane</keyword>
<comment type="subcellular location">
    <subcellularLocation>
        <location evidence="1">Membrane</location>
        <topology evidence="1">Multi-pass membrane protein</topology>
    </subcellularLocation>
</comment>
<keyword evidence="4" id="KW-1133">Transmembrane helix</keyword>
<keyword evidence="8" id="KW-1185">Reference proteome</keyword>
<sequence length="121" mass="13594">MADVTDKKVDVEHLSSNEDKSHHQHHKDVSGVANLDSARSRGLQPPDIIARLSPEDRVFLEKKLRKKIDLRLLPMVILMYIMNYIDRNNIAAAKLAGLPEDLHLNPDSGEFQTAVSILFVG</sequence>
<reference evidence="8" key="1">
    <citation type="journal article" date="2013" name="Genome Announc.">
        <title>Draft genome sequence of the grapevine dieback fungus Eutypa lata UCR-EL1.</title>
        <authorList>
            <person name="Blanco-Ulate B."/>
            <person name="Rolshausen P.E."/>
            <person name="Cantu D."/>
        </authorList>
    </citation>
    <scope>NUCLEOTIDE SEQUENCE [LARGE SCALE GENOMIC DNA]</scope>
    <source>
        <strain evidence="8">UCR-EL1</strain>
    </source>
</reference>
<gene>
    <name evidence="7" type="ORF">UCREL1_910</name>
</gene>
<accession>M7SZJ1</accession>
<dbReference type="GO" id="GO:0016020">
    <property type="term" value="C:membrane"/>
    <property type="evidence" value="ECO:0007669"/>
    <property type="project" value="UniProtKB-SubCell"/>
</dbReference>
<dbReference type="PANTHER" id="PTHR43791">
    <property type="entry name" value="PERMEASE-RELATED"/>
    <property type="match status" value="1"/>
</dbReference>
<evidence type="ECO:0000313" key="8">
    <source>
        <dbReference type="Proteomes" id="UP000012174"/>
    </source>
</evidence>
<evidence type="ECO:0000256" key="5">
    <source>
        <dbReference type="ARBA" id="ARBA00023136"/>
    </source>
</evidence>
<keyword evidence="2" id="KW-0813">Transport</keyword>
<proteinExistence type="predicted"/>
<evidence type="ECO:0000256" key="3">
    <source>
        <dbReference type="ARBA" id="ARBA00022692"/>
    </source>
</evidence>
<dbReference type="eggNOG" id="KOG2533">
    <property type="taxonomic scope" value="Eukaryota"/>
</dbReference>
<dbReference type="STRING" id="1287681.M7SZJ1"/>
<dbReference type="HOGENOM" id="CLU_2038058_0_0_1"/>
<dbReference type="PANTHER" id="PTHR43791:SF92">
    <property type="entry name" value="AGL026WP"/>
    <property type="match status" value="1"/>
</dbReference>